<evidence type="ECO:0000313" key="9">
    <source>
        <dbReference type="EnsemblPlants" id="AET01050"/>
    </source>
</evidence>
<keyword evidence="4" id="KW-0677">Repeat</keyword>
<reference evidence="7 10" key="2">
    <citation type="journal article" date="2014" name="BMC Genomics">
        <title>An improved genome release (version Mt4.0) for the model legume Medicago truncatula.</title>
        <authorList>
            <person name="Tang H."/>
            <person name="Krishnakumar V."/>
            <person name="Bidwell S."/>
            <person name="Rosen B."/>
            <person name="Chan A."/>
            <person name="Zhou S."/>
            <person name="Gentzbittel L."/>
            <person name="Childs K.L."/>
            <person name="Yandell M."/>
            <person name="Gundlach H."/>
            <person name="Mayer K.F."/>
            <person name="Schwartz D.C."/>
            <person name="Town C.D."/>
        </authorList>
    </citation>
    <scope>GENOME REANNOTATION</scope>
    <source>
        <strain evidence="9 10">cv. Jemalong A17</strain>
    </source>
</reference>
<dbReference type="HOGENOM" id="CLU_002706_15_6_1"/>
<dbReference type="InterPro" id="IPR002885">
    <property type="entry name" value="PPR_rpt"/>
</dbReference>
<organism evidence="7 10">
    <name type="scientific">Medicago truncatula</name>
    <name type="common">Barrel medic</name>
    <name type="synonym">Medicago tribuloides</name>
    <dbReference type="NCBI Taxonomy" id="3880"/>
    <lineage>
        <taxon>Eukaryota</taxon>
        <taxon>Viridiplantae</taxon>
        <taxon>Streptophyta</taxon>
        <taxon>Embryophyta</taxon>
        <taxon>Tracheophyta</taxon>
        <taxon>Spermatophyta</taxon>
        <taxon>Magnoliopsida</taxon>
        <taxon>eudicotyledons</taxon>
        <taxon>Gunneridae</taxon>
        <taxon>Pentapetalae</taxon>
        <taxon>rosids</taxon>
        <taxon>fabids</taxon>
        <taxon>Fabales</taxon>
        <taxon>Fabaceae</taxon>
        <taxon>Papilionoideae</taxon>
        <taxon>50 kb inversion clade</taxon>
        <taxon>NPAAA clade</taxon>
        <taxon>Hologalegina</taxon>
        <taxon>IRL clade</taxon>
        <taxon>Trifolieae</taxon>
        <taxon>Medicago</taxon>
    </lineage>
</organism>
<comment type="subcellular location">
    <subcellularLocation>
        <location evidence="1">Plastid</location>
        <location evidence="1">Chloroplast</location>
    </subcellularLocation>
</comment>
<dbReference type="Pfam" id="PF13041">
    <property type="entry name" value="PPR_2"/>
    <property type="match status" value="4"/>
</dbReference>
<name>G7KFD3_MEDTR</name>
<evidence type="ECO:0000256" key="6">
    <source>
        <dbReference type="PROSITE-ProRule" id="PRU00708"/>
    </source>
</evidence>
<dbReference type="InterPro" id="IPR046960">
    <property type="entry name" value="PPR_At4g14850-like_plant"/>
</dbReference>
<evidence type="ECO:0000256" key="4">
    <source>
        <dbReference type="ARBA" id="ARBA00022737"/>
    </source>
</evidence>
<feature type="repeat" description="PPR" evidence="6">
    <location>
        <begin position="185"/>
        <end position="219"/>
    </location>
</feature>
<evidence type="ECO:0000313" key="11">
    <source>
        <dbReference type="Proteomes" id="UP000265566"/>
    </source>
</evidence>
<keyword evidence="10" id="KW-1185">Reference proteome</keyword>
<dbReference type="AlphaFoldDB" id="G7KFD3"/>
<reference evidence="7 10" key="1">
    <citation type="journal article" date="2011" name="Nature">
        <title>The Medicago genome provides insight into the evolution of rhizobial symbioses.</title>
        <authorList>
            <person name="Young N.D."/>
            <person name="Debelle F."/>
            <person name="Oldroyd G.E."/>
            <person name="Geurts R."/>
            <person name="Cannon S.B."/>
            <person name="Udvardi M.K."/>
            <person name="Benedito V.A."/>
            <person name="Mayer K.F."/>
            <person name="Gouzy J."/>
            <person name="Schoof H."/>
            <person name="Van de Peer Y."/>
            <person name="Proost S."/>
            <person name="Cook D.R."/>
            <person name="Meyers B.C."/>
            <person name="Spannagl M."/>
            <person name="Cheung F."/>
            <person name="De Mita S."/>
            <person name="Krishnakumar V."/>
            <person name="Gundlach H."/>
            <person name="Zhou S."/>
            <person name="Mudge J."/>
            <person name="Bharti A.K."/>
            <person name="Murray J.D."/>
            <person name="Naoumkina M.A."/>
            <person name="Rosen B."/>
            <person name="Silverstein K.A."/>
            <person name="Tang H."/>
            <person name="Rombauts S."/>
            <person name="Zhao P.X."/>
            <person name="Zhou P."/>
            <person name="Barbe V."/>
            <person name="Bardou P."/>
            <person name="Bechner M."/>
            <person name="Bellec A."/>
            <person name="Berger A."/>
            <person name="Berges H."/>
            <person name="Bidwell S."/>
            <person name="Bisseling T."/>
            <person name="Choisne N."/>
            <person name="Couloux A."/>
            <person name="Denny R."/>
            <person name="Deshpande S."/>
            <person name="Dai X."/>
            <person name="Doyle J.J."/>
            <person name="Dudez A.M."/>
            <person name="Farmer A.D."/>
            <person name="Fouteau S."/>
            <person name="Franken C."/>
            <person name="Gibelin C."/>
            <person name="Gish J."/>
            <person name="Goldstein S."/>
            <person name="Gonzalez A.J."/>
            <person name="Green P.J."/>
            <person name="Hallab A."/>
            <person name="Hartog M."/>
            <person name="Hua A."/>
            <person name="Humphray S.J."/>
            <person name="Jeong D.H."/>
            <person name="Jing Y."/>
            <person name="Jocker A."/>
            <person name="Kenton S.M."/>
            <person name="Kim D.J."/>
            <person name="Klee K."/>
            <person name="Lai H."/>
            <person name="Lang C."/>
            <person name="Lin S."/>
            <person name="Macmil S.L."/>
            <person name="Magdelenat G."/>
            <person name="Matthews L."/>
            <person name="McCorrison J."/>
            <person name="Monaghan E.L."/>
            <person name="Mun J.H."/>
            <person name="Najar F.Z."/>
            <person name="Nicholson C."/>
            <person name="Noirot C."/>
            <person name="O'Bleness M."/>
            <person name="Paule C.R."/>
            <person name="Poulain J."/>
            <person name="Prion F."/>
            <person name="Qin B."/>
            <person name="Qu C."/>
            <person name="Retzel E.F."/>
            <person name="Riddle C."/>
            <person name="Sallet E."/>
            <person name="Samain S."/>
            <person name="Samson N."/>
            <person name="Sanders I."/>
            <person name="Saurat O."/>
            <person name="Scarpelli C."/>
            <person name="Schiex T."/>
            <person name="Segurens B."/>
            <person name="Severin A.J."/>
            <person name="Sherrier D.J."/>
            <person name="Shi R."/>
            <person name="Sims S."/>
            <person name="Singer S.R."/>
            <person name="Sinharoy S."/>
            <person name="Sterck L."/>
            <person name="Viollet A."/>
            <person name="Wang B.B."/>
            <person name="Wang K."/>
            <person name="Wang M."/>
            <person name="Wang X."/>
            <person name="Warfsmann J."/>
            <person name="Weissenbach J."/>
            <person name="White D.D."/>
            <person name="White J.D."/>
            <person name="Wiley G.B."/>
            <person name="Wincker P."/>
            <person name="Xing Y."/>
            <person name="Yang L."/>
            <person name="Yao Z."/>
            <person name="Ying F."/>
            <person name="Zhai J."/>
            <person name="Zhou L."/>
            <person name="Zuber A."/>
            <person name="Denarie J."/>
            <person name="Dixon R.A."/>
            <person name="May G.D."/>
            <person name="Schwartz D.C."/>
            <person name="Rogers J."/>
            <person name="Quetier F."/>
            <person name="Town C.D."/>
            <person name="Roe B.A."/>
        </authorList>
    </citation>
    <scope>NUCLEOTIDE SEQUENCE [LARGE SCALE GENOMIC DNA]</scope>
    <source>
        <strain evidence="7">A17</strain>
        <strain evidence="9 10">cv. Jemalong A17</strain>
    </source>
</reference>
<evidence type="ECO:0000313" key="8">
    <source>
        <dbReference type="EMBL" id="RHN58195.1"/>
    </source>
</evidence>
<keyword evidence="2" id="KW-0150">Chloroplast</keyword>
<sequence>MNESNAITRIGTSPIIPLPISTTHPPNQIHTLPNQKQKQKQKQWNKAISTSIRSRLSKLCREGQPHLALHLLDSLPRPSTVVWNSVIIGFICNNLPHQALLLYAKMRSNSSCSTFDPYTFSSTLKACALTKDILTGKAIHSHFLRSHSNTNTGPSRIVYNSLLNMYASCQHEYALNVFDVMRRRNVVAWNTLILSFVKMNRYPQAVEAFANMINQSVMPSPVTFVNLFPALSKLGDSRTVKMFYGFMRKFGDQYVSDVFVVSSAILMFSDVGCMDYARMVFDRCLNKNTEIWNTMIVAYVQNNCPVEAIDVFIQALESEEGVCDDVTLLSVLTAVSQLQQIKLAEQFHAFVIKSLPGSLIIILNAVMVMYSRCNHVDTSLKVFDKMLERDAVSWNTIISAFVQNGFDEEALMLVCEMQKQKFLIDSVTATALLSAASNLRNLYVGKQTHAYLIRRGIQFEGMESYLIDMYAKSGSIRTAELLFEQNCSSDRDQATWNAIIAGYTQNGLNEKAILLLKQMLVQNVIPNAVTLASILPACSSMGSMGLARQLHGFSIRRFLEKNVYVGTSLTDTYSKCGAISYAENVFLRTPEKNSVTYTTMMMCYGQHGMGKRALTLYDSMLRSGIRPDAVTFVAILSACNYSGLVDEGLQIFESMEKVHKIKPSIEHYCCVADMLGRVGRVVEAYEFVKGLGEDANTMEIWGSLLGSCRNHGHFELGKAVAKKLLNMGMDKRMAGYHVLLSNIYAEEGEWEKVDRVRKQMKEKGLHKETGCSWVEIAGFVNCFVSRDEKHPQSSEIYYMLDMLTLDMKYAGYKPQYSLNLNTILDSDE</sequence>
<dbReference type="PANTHER" id="PTHR47926:SF452">
    <property type="entry name" value="PENTATRICOPEPTIDE REPEAT-CONTAINING PROTEIN"/>
    <property type="match status" value="1"/>
</dbReference>
<dbReference type="eggNOG" id="KOG4197">
    <property type="taxonomic scope" value="Eukaryota"/>
</dbReference>
<dbReference type="OrthoDB" id="756178at2759"/>
<dbReference type="InterPro" id="IPR011990">
    <property type="entry name" value="TPR-like_helical_dom_sf"/>
</dbReference>
<dbReference type="FunFam" id="1.25.40.10:FF:000496">
    <property type="entry name" value="Pentatricopeptide repeat-containing protein chloroplastic"/>
    <property type="match status" value="1"/>
</dbReference>
<reference evidence="9" key="3">
    <citation type="submission" date="2015-04" db="UniProtKB">
        <authorList>
            <consortium name="EnsemblPlants"/>
        </authorList>
    </citation>
    <scope>IDENTIFICATION</scope>
    <source>
        <strain evidence="9">cv. Jemalong A17</strain>
    </source>
</reference>
<dbReference type="GO" id="GO:0009451">
    <property type="term" value="P:RNA modification"/>
    <property type="evidence" value="ECO:0000318"/>
    <property type="project" value="GO_Central"/>
</dbReference>
<dbReference type="FunFam" id="1.25.40.10:FF:000645">
    <property type="entry name" value="Pentatricopeptide repeat-containing protein chloroplastic"/>
    <property type="match status" value="1"/>
</dbReference>
<feature type="repeat" description="PPR" evidence="6">
    <location>
        <begin position="492"/>
        <end position="526"/>
    </location>
</feature>
<dbReference type="EMBL" id="PSQE01000005">
    <property type="protein sequence ID" value="RHN58195.1"/>
    <property type="molecule type" value="Genomic_DNA"/>
</dbReference>
<dbReference type="EnsemblPlants" id="AET01050">
    <property type="protein sequence ID" value="AET01050"/>
    <property type="gene ID" value="MTR_5g098860"/>
</dbReference>
<evidence type="ECO:0000313" key="10">
    <source>
        <dbReference type="Proteomes" id="UP000002051"/>
    </source>
</evidence>
<dbReference type="PaxDb" id="3880-AET01050"/>
<dbReference type="PROSITE" id="PS51375">
    <property type="entry name" value="PPR"/>
    <property type="match status" value="4"/>
</dbReference>
<dbReference type="KEGG" id="mtr:11421785"/>
<feature type="repeat" description="PPR" evidence="6">
    <location>
        <begin position="593"/>
        <end position="627"/>
    </location>
</feature>
<evidence type="ECO:0000256" key="3">
    <source>
        <dbReference type="ARBA" id="ARBA00022640"/>
    </source>
</evidence>
<evidence type="ECO:0000256" key="1">
    <source>
        <dbReference type="ARBA" id="ARBA00004229"/>
    </source>
</evidence>
<reference evidence="11" key="4">
    <citation type="journal article" date="2018" name="Nat. Plants">
        <title>Whole-genome landscape of Medicago truncatula symbiotic genes.</title>
        <authorList>
            <person name="Pecrix Y."/>
            <person name="Staton S.E."/>
            <person name="Sallet E."/>
            <person name="Lelandais-Briere C."/>
            <person name="Moreau S."/>
            <person name="Carrere S."/>
            <person name="Blein T."/>
            <person name="Jardinaud M.F."/>
            <person name="Latrasse D."/>
            <person name="Zouine M."/>
            <person name="Zahm M."/>
            <person name="Kreplak J."/>
            <person name="Mayjonade B."/>
            <person name="Satge C."/>
            <person name="Perez M."/>
            <person name="Cauet S."/>
            <person name="Marande W."/>
            <person name="Chantry-Darmon C."/>
            <person name="Lopez-Roques C."/>
            <person name="Bouchez O."/>
            <person name="Berard A."/>
            <person name="Debelle F."/>
            <person name="Munos S."/>
            <person name="Bendahmane A."/>
            <person name="Berges H."/>
            <person name="Niebel A."/>
            <person name="Buitink J."/>
            <person name="Frugier F."/>
            <person name="Benhamed M."/>
            <person name="Crespi M."/>
            <person name="Gouzy J."/>
            <person name="Gamas P."/>
        </authorList>
    </citation>
    <scope>NUCLEOTIDE SEQUENCE [LARGE SCALE GENOMIC DNA]</scope>
    <source>
        <strain evidence="11">cv. Jemalong A17</strain>
    </source>
</reference>
<dbReference type="FunFam" id="1.25.40.10:FF:000573">
    <property type="entry name" value="Pentatricopeptide repeat-containing protein mitochondrial"/>
    <property type="match status" value="1"/>
</dbReference>
<accession>G7KFD3</accession>
<dbReference type="Pfam" id="PF20431">
    <property type="entry name" value="E_motif"/>
    <property type="match status" value="1"/>
</dbReference>
<dbReference type="NCBIfam" id="TIGR00756">
    <property type="entry name" value="PPR"/>
    <property type="match status" value="3"/>
</dbReference>
<evidence type="ECO:0000256" key="2">
    <source>
        <dbReference type="ARBA" id="ARBA00022528"/>
    </source>
</evidence>
<dbReference type="Proteomes" id="UP000265566">
    <property type="component" value="Chromosome 5"/>
</dbReference>
<dbReference type="GO" id="GO:0003723">
    <property type="term" value="F:RNA binding"/>
    <property type="evidence" value="ECO:0000318"/>
    <property type="project" value="GO_Central"/>
</dbReference>
<proteinExistence type="predicted"/>
<evidence type="ECO:0000313" key="7">
    <source>
        <dbReference type="EMBL" id="AET01050.1"/>
    </source>
</evidence>
<dbReference type="OMA" id="CCIADML"/>
<dbReference type="GO" id="GO:0009507">
    <property type="term" value="C:chloroplast"/>
    <property type="evidence" value="ECO:0007669"/>
    <property type="project" value="UniProtKB-SubCell"/>
</dbReference>
<reference evidence="8" key="5">
    <citation type="journal article" date="2018" name="Nat. Plants">
        <title>Whole-genome landscape of Medicago truncatula symbiotic genes.</title>
        <authorList>
            <person name="Pecrix Y."/>
            <person name="Gamas P."/>
            <person name="Carrere S."/>
        </authorList>
    </citation>
    <scope>NUCLEOTIDE SEQUENCE</scope>
    <source>
        <tissue evidence="8">Leaves</tissue>
    </source>
</reference>
<evidence type="ECO:0000256" key="5">
    <source>
        <dbReference type="ARBA" id="ARBA00022946"/>
    </source>
</evidence>
<dbReference type="Proteomes" id="UP000002051">
    <property type="component" value="Chromosome 5"/>
</dbReference>
<dbReference type="Gene3D" id="1.25.40.10">
    <property type="entry name" value="Tetratricopeptide repeat domain"/>
    <property type="match status" value="5"/>
</dbReference>
<gene>
    <name evidence="9" type="primary">11421785</name>
    <name evidence="7" type="ordered locus">MTR_5g098860</name>
    <name evidence="8" type="ORF">MtrunA17_Chr5g0448481</name>
</gene>
<dbReference type="InterPro" id="IPR046848">
    <property type="entry name" value="E_motif"/>
</dbReference>
<dbReference type="PANTHER" id="PTHR47926">
    <property type="entry name" value="PENTATRICOPEPTIDE REPEAT-CONTAINING PROTEIN"/>
    <property type="match status" value="1"/>
</dbReference>
<dbReference type="GO" id="GO:0003729">
    <property type="term" value="F:mRNA binding"/>
    <property type="evidence" value="ECO:0007669"/>
    <property type="project" value="UniProtKB-ARBA"/>
</dbReference>
<keyword evidence="3" id="KW-0934">Plastid</keyword>
<protein>
    <submittedName>
        <fullName evidence="7">PPR containing plant-like protein</fullName>
    </submittedName>
    <submittedName>
        <fullName evidence="8">Putative tetratricopeptide-like helical domain-containing protein</fullName>
    </submittedName>
</protein>
<dbReference type="Pfam" id="PF01535">
    <property type="entry name" value="PPR"/>
    <property type="match status" value="3"/>
</dbReference>
<dbReference type="Gramene" id="rna33812">
    <property type="protein sequence ID" value="RHN58195.1"/>
    <property type="gene ID" value="gene33812"/>
</dbReference>
<feature type="repeat" description="PPR" evidence="6">
    <location>
        <begin position="390"/>
        <end position="424"/>
    </location>
</feature>
<dbReference type="STRING" id="3880.G7KFD3"/>
<keyword evidence="5" id="KW-0809">Transit peptide</keyword>
<dbReference type="EMBL" id="CM001221">
    <property type="protein sequence ID" value="AET01050.1"/>
    <property type="molecule type" value="Genomic_DNA"/>
</dbReference>